<feature type="region of interest" description="Disordered" evidence="1">
    <location>
        <begin position="168"/>
        <end position="187"/>
    </location>
</feature>
<feature type="domain" description="MobA/VirD2-like nuclease" evidence="2">
    <location>
        <begin position="64"/>
        <end position="163"/>
    </location>
</feature>
<evidence type="ECO:0000313" key="3">
    <source>
        <dbReference type="EMBL" id="MDT0407782.1"/>
    </source>
</evidence>
<dbReference type="RefSeq" id="WP_010262890.1">
    <property type="nucleotide sequence ID" value="NZ_JAVRET010000002.1"/>
</dbReference>
<protein>
    <submittedName>
        <fullName evidence="3">Relaxase/mobilization nuclease domain-containing protein</fullName>
    </submittedName>
</protein>
<dbReference type="EMBL" id="JAVRET010000002">
    <property type="protein sequence ID" value="MDT0407782.1"/>
    <property type="molecule type" value="Genomic_DNA"/>
</dbReference>
<reference evidence="4" key="1">
    <citation type="submission" date="2023-07" db="EMBL/GenBank/DDBJ databases">
        <title>30 novel species of actinomycetes from the DSMZ collection.</title>
        <authorList>
            <person name="Nouioui I."/>
        </authorList>
    </citation>
    <scope>NUCLEOTIDE SEQUENCE [LARGE SCALE GENOMIC DNA]</scope>
    <source>
        <strain evidence="4">DSM 41979</strain>
    </source>
</reference>
<dbReference type="InterPro" id="IPR005094">
    <property type="entry name" value="Endonuclease_MobA/VirD2"/>
</dbReference>
<feature type="compositionally biased region" description="Basic and acidic residues" evidence="1">
    <location>
        <begin position="178"/>
        <end position="187"/>
    </location>
</feature>
<feature type="region of interest" description="Disordered" evidence="1">
    <location>
        <begin position="521"/>
        <end position="553"/>
    </location>
</feature>
<dbReference type="Proteomes" id="UP001183610">
    <property type="component" value="Unassembled WGS sequence"/>
</dbReference>
<evidence type="ECO:0000259" key="2">
    <source>
        <dbReference type="Pfam" id="PF03432"/>
    </source>
</evidence>
<feature type="compositionally biased region" description="Polar residues" evidence="1">
    <location>
        <begin position="544"/>
        <end position="553"/>
    </location>
</feature>
<comment type="caution">
    <text evidence="3">The sequence shown here is derived from an EMBL/GenBank/DDBJ whole genome shotgun (WGS) entry which is preliminary data.</text>
</comment>
<proteinExistence type="predicted"/>
<accession>A0ABU2QUR0</accession>
<dbReference type="Pfam" id="PF03432">
    <property type="entry name" value="Relaxase"/>
    <property type="match status" value="1"/>
</dbReference>
<name>A0ABU2QUR0_9ACTN</name>
<gene>
    <name evidence="3" type="ORF">RM698_01785</name>
</gene>
<organism evidence="3 4">
    <name type="scientific">Streptomyces evansiae</name>
    <dbReference type="NCBI Taxonomy" id="3075535"/>
    <lineage>
        <taxon>Bacteria</taxon>
        <taxon>Bacillati</taxon>
        <taxon>Actinomycetota</taxon>
        <taxon>Actinomycetes</taxon>
        <taxon>Kitasatosporales</taxon>
        <taxon>Streptomycetaceae</taxon>
        <taxon>Streptomyces</taxon>
    </lineage>
</organism>
<evidence type="ECO:0000313" key="4">
    <source>
        <dbReference type="Proteomes" id="UP001183610"/>
    </source>
</evidence>
<sequence length="553" mass="60279">MNPNITRGSRIYGLLAYLYGPGRHNEHTDPHLVGSWDGFAPDPGRDPNVTLKHLANTLALRPSQLGDALHKRHVWHCSVRAAPEDRELTDREWDMIARRVLHAVGVSREGEDDGCRWVAVRHARDHIHIAATLVRGDLRKVYPRYDYPKAQAACRELEAELGLRRLNPGDRTAAKRASTGERRKAERLNLPELPSDTLRTAVRQALAAASTEEEFFARLAAARILVRHKKGPSGDVLGYSVALPDDDTPIWYAGSTLAPDLSLPKIRRALPNTMEPLSVQAARASRPEAVRRRATSRLDRAQHALARGGDDGADDLAGTGAVLDALAATANEPTRSEILQAARAFERATRSHVRAENADRRALRAAAREIIRAGTPRQDDGAAAAAILTALLLTVAAAVRWHAARGHAQQAAAARSTAQHLRTAYRMAAASPMATLRDRAAHLPTAQRARLDAAITTALPGSGNRKRSTRPMDALTATLAEAQEAGYDPETLLRDASGARELRTAVSVEDVLVWRIRRLAHLPPPDGRNDHAARPANRPPTANEQASRSNSTR</sequence>
<evidence type="ECO:0000256" key="1">
    <source>
        <dbReference type="SAM" id="MobiDB-lite"/>
    </source>
</evidence>
<keyword evidence="4" id="KW-1185">Reference proteome</keyword>
<feature type="compositionally biased region" description="Low complexity" evidence="1">
    <location>
        <begin position="534"/>
        <end position="543"/>
    </location>
</feature>